<dbReference type="Proteomes" id="UP000294564">
    <property type="component" value="Unassembled WGS sequence"/>
</dbReference>
<name>A0A4V2SMU6_9FLAO</name>
<proteinExistence type="predicted"/>
<organism evidence="2 3">
    <name type="scientific">Tenacibaculum skagerrakense</name>
    <dbReference type="NCBI Taxonomy" id="186571"/>
    <lineage>
        <taxon>Bacteria</taxon>
        <taxon>Pseudomonadati</taxon>
        <taxon>Bacteroidota</taxon>
        <taxon>Flavobacteriia</taxon>
        <taxon>Flavobacteriales</taxon>
        <taxon>Flavobacteriaceae</taxon>
        <taxon>Tenacibaculum</taxon>
    </lineage>
</organism>
<keyword evidence="3" id="KW-1185">Reference proteome</keyword>
<dbReference type="AlphaFoldDB" id="A0A4V2SMU6"/>
<reference evidence="2 3" key="1">
    <citation type="submission" date="2019-03" db="EMBL/GenBank/DDBJ databases">
        <title>Genomic Encyclopedia of Type Strains, Phase IV (KMG-IV): sequencing the most valuable type-strain genomes for metagenomic binning, comparative biology and taxonomic classification.</title>
        <authorList>
            <person name="Goeker M."/>
        </authorList>
    </citation>
    <scope>NUCLEOTIDE SEQUENCE [LARGE SCALE GENOMIC DNA]</scope>
    <source>
        <strain evidence="2 3">DSM 14836</strain>
    </source>
</reference>
<evidence type="ECO:0008006" key="4">
    <source>
        <dbReference type="Google" id="ProtNLM"/>
    </source>
</evidence>
<sequence length="109" mass="13349">MNLVFISKHIVPTGYLGITLFPFIFLKNKELKEDKTLVNHEKIHLQQQKELLVGFFYLFYFLEWVVKFIIYRNGYTAYLNVSFEREAYQNECNLYYLQSRKIYSFFNYL</sequence>
<keyword evidence="1" id="KW-0472">Membrane</keyword>
<gene>
    <name evidence="2" type="ORF">EV195_101806</name>
</gene>
<protein>
    <recommendedName>
        <fullName evidence="4">DUF4157 domain-containing protein</fullName>
    </recommendedName>
</protein>
<evidence type="ECO:0000313" key="3">
    <source>
        <dbReference type="Proteomes" id="UP000294564"/>
    </source>
</evidence>
<evidence type="ECO:0000256" key="1">
    <source>
        <dbReference type="SAM" id="Phobius"/>
    </source>
</evidence>
<feature type="transmembrane region" description="Helical" evidence="1">
    <location>
        <begin position="51"/>
        <end position="70"/>
    </location>
</feature>
<dbReference type="EMBL" id="SLXM01000001">
    <property type="protein sequence ID" value="TCP28626.1"/>
    <property type="molecule type" value="Genomic_DNA"/>
</dbReference>
<feature type="transmembrane region" description="Helical" evidence="1">
    <location>
        <begin position="6"/>
        <end position="26"/>
    </location>
</feature>
<keyword evidence="1" id="KW-1133">Transmembrane helix</keyword>
<accession>A0A4V2SMU6</accession>
<dbReference type="RefSeq" id="WP_317128204.1">
    <property type="nucleotide sequence ID" value="NZ_SLXM01000001.1"/>
</dbReference>
<keyword evidence="1" id="KW-0812">Transmembrane</keyword>
<comment type="caution">
    <text evidence="2">The sequence shown here is derived from an EMBL/GenBank/DDBJ whole genome shotgun (WGS) entry which is preliminary data.</text>
</comment>
<evidence type="ECO:0000313" key="2">
    <source>
        <dbReference type="EMBL" id="TCP28626.1"/>
    </source>
</evidence>